<feature type="transmembrane region" description="Helical" evidence="1">
    <location>
        <begin position="29"/>
        <end position="46"/>
    </location>
</feature>
<protein>
    <submittedName>
        <fullName evidence="2">Uncharacterized protein</fullName>
    </submittedName>
</protein>
<keyword evidence="1" id="KW-1133">Transmembrane helix</keyword>
<keyword evidence="1" id="KW-0472">Membrane</keyword>
<keyword evidence="3" id="KW-1185">Reference proteome</keyword>
<reference evidence="2" key="1">
    <citation type="submission" date="2022-10" db="EMBL/GenBank/DDBJ databases">
        <title>De novo draft assembly of the Pseudomonas pretiosus genome isolated from the plants rhizorohere.</title>
        <authorList>
            <person name="Robas M."/>
            <person name="Fernandez V.M."/>
            <person name="Provanza A."/>
            <person name="Jimenez P.A."/>
        </authorList>
    </citation>
    <scope>NUCLEOTIDE SEQUENCE</scope>
    <source>
        <strain evidence="2">SAICEU11T</strain>
    </source>
</reference>
<feature type="transmembrane region" description="Helical" evidence="1">
    <location>
        <begin position="7"/>
        <end position="23"/>
    </location>
</feature>
<evidence type="ECO:0000313" key="3">
    <source>
        <dbReference type="Proteomes" id="UP001060566"/>
    </source>
</evidence>
<evidence type="ECO:0000313" key="2">
    <source>
        <dbReference type="EMBL" id="MCW1241912.1"/>
    </source>
</evidence>
<gene>
    <name evidence="2" type="ORF">NGM45_23080</name>
</gene>
<evidence type="ECO:0000256" key="1">
    <source>
        <dbReference type="SAM" id="Phobius"/>
    </source>
</evidence>
<accession>A0ABT3EYJ6</accession>
<dbReference type="GeneID" id="301200773"/>
<organism evidence="2 3">
    <name type="scientific">Bacillus pretiosus</name>
    <dbReference type="NCBI Taxonomy" id="2983392"/>
    <lineage>
        <taxon>Bacteria</taxon>
        <taxon>Bacillati</taxon>
        <taxon>Bacillota</taxon>
        <taxon>Bacilli</taxon>
        <taxon>Bacillales</taxon>
        <taxon>Bacillaceae</taxon>
        <taxon>Bacillus</taxon>
    </lineage>
</organism>
<dbReference type="RefSeq" id="WP_264462817.1">
    <property type="nucleotide sequence ID" value="NZ_JAOXJG010000026.1"/>
</dbReference>
<dbReference type="EMBL" id="JAOXJG010000026">
    <property type="protein sequence ID" value="MCW1241912.1"/>
    <property type="molecule type" value="Genomic_DNA"/>
</dbReference>
<dbReference type="Proteomes" id="UP001060566">
    <property type="component" value="Unassembled WGS sequence"/>
</dbReference>
<keyword evidence="1" id="KW-0812">Transmembrane</keyword>
<comment type="caution">
    <text evidence="2">The sequence shown here is derived from an EMBL/GenBank/DDBJ whole genome shotgun (WGS) entry which is preliminary data.</text>
</comment>
<proteinExistence type="predicted"/>
<sequence>MKNRRNFYLLIAVTFVIMTVAKASGNLIVAAIGVAFGLSVALALLTERITKYREDYKTHKSVLTTHKKAGS</sequence>
<name>A0ABT3EYJ6_9BACI</name>